<proteinExistence type="inferred from homology"/>
<evidence type="ECO:0000256" key="2">
    <source>
        <dbReference type="ARBA" id="ARBA00008422"/>
    </source>
</evidence>
<dbReference type="GO" id="GO:0052745">
    <property type="term" value="F:inositol phosphate phosphatase activity"/>
    <property type="evidence" value="ECO:0007669"/>
    <property type="project" value="TreeGrafter"/>
</dbReference>
<sequence length="975" mass="109932">MAQRVSSVSSHMACRLAFHVAQLCFLALLLPLTCRANDLHDDVFDITRYLSTNSRYEYSLKHYGGAVEYLPAPPAGCRPVHVNLLARHGTREPTKKRMVQVDELSRRLLKEISPLSLNKKNGIDPSEAKDKNDELAVTARNESNRDEKTTHRCGRHGGKLPQWLLSWDSPWVERSHGGSLAPVGEQELYEMGKRFRRRFSELLDQGYDPAAHPLIATKVVRTSSSAVAFGMGLLEGHGSLGKCGLKPFAIKTEDAGPVSTLRFHEVCDAYKDVKKVIKKAVKAELRSVYAKIAESFSHCEETDMAFMTAEGVEALWQLCKQQATLEGVFDQACALFSEEQLIQEVTGNKWVEAVRRDQELERNKEDPQKQRTYTRRTQKGKAKTGQGQGENTAGTEQEEGTNTPPGEVSTDSQLPAVGGKRKHREGACDRDEAAEEQEWEEEVYYLWSERQESEILSFIHKFEKERQDKYDLQLILHREEQRNRQAAAATNPTQAIPLTENPFAPLEREEELAALLAEKYSATKENQEMEIDDGNSNPDKENLQTGGSKLPKYRPTLTLNGQKEQQGQTEPNQGSDHIALLGIQEEALYAQCERLYDLNREMSLRTVTVQDLHLKAHAGFWERARKEASTLLPSRAVIPIQFDPERERWNVAICSDLTIPRLQKGQKKEVLLSKICKGKGSRIMGLVGKDPHEGENGQIDMLEVEEGKTPSPYDARPILAALLEWADDVETFKTRAYGTAVNYRMAMPLVHDMLQAMDVIMAHTKERRSGFVQRAHLRFAHAETVIPLTCLLGLFLENATYLQDVKEGRPLPPPPPPPAKRVWHGGRVAPYASNLELVLYHCRATPAAMLDGQQDATEIGKQAGTPAGEGINDGLSADEFRVLALHNEKPVIMPACGEEMFCPFKRFKEEVVGDHMKHTWEMTCMRQVRRSASVVGYFFKVWGALRDMGMEIFRYSPTEKKQRKGMHARAEKDEL</sequence>
<evidence type="ECO:0000256" key="10">
    <source>
        <dbReference type="ARBA" id="ARBA00043668"/>
    </source>
</evidence>
<dbReference type="EC" id="3.1.3.80" evidence="3"/>
<dbReference type="EMBL" id="BFEA01000039">
    <property type="protein sequence ID" value="GBG63405.1"/>
    <property type="molecule type" value="Genomic_DNA"/>
</dbReference>
<evidence type="ECO:0000256" key="8">
    <source>
        <dbReference type="ARBA" id="ARBA00023136"/>
    </source>
</evidence>
<evidence type="ECO:0000256" key="3">
    <source>
        <dbReference type="ARBA" id="ARBA00012976"/>
    </source>
</evidence>
<comment type="catalytic activity">
    <reaction evidence="12">
        <text>1D-myo-inositol hexakisphosphate + H2O = 1D-myo-inositol 1,2,4,5,6-pentakisphosphate + phosphate</text>
        <dbReference type="Rhea" id="RHEA:16989"/>
        <dbReference type="ChEBI" id="CHEBI:15377"/>
        <dbReference type="ChEBI" id="CHEBI:43474"/>
        <dbReference type="ChEBI" id="CHEBI:57798"/>
        <dbReference type="ChEBI" id="CHEBI:58130"/>
        <dbReference type="EC" id="3.1.3.62"/>
    </reaction>
    <physiologicalReaction direction="left-to-right" evidence="12">
        <dbReference type="Rhea" id="RHEA:16990"/>
    </physiologicalReaction>
</comment>
<dbReference type="AlphaFoldDB" id="A0A388K057"/>
<keyword evidence="8" id="KW-0472">Membrane</keyword>
<evidence type="ECO:0000256" key="11">
    <source>
        <dbReference type="ARBA" id="ARBA00043671"/>
    </source>
</evidence>
<dbReference type="OrthoDB" id="6509975at2759"/>
<reference evidence="16 17" key="1">
    <citation type="journal article" date="2018" name="Cell">
        <title>The Chara Genome: Secondary Complexity and Implications for Plant Terrestrialization.</title>
        <authorList>
            <person name="Nishiyama T."/>
            <person name="Sakayama H."/>
            <person name="Vries J.D."/>
            <person name="Buschmann H."/>
            <person name="Saint-Marcoux D."/>
            <person name="Ullrich K.K."/>
            <person name="Haas F.B."/>
            <person name="Vanderstraeten L."/>
            <person name="Becker D."/>
            <person name="Lang D."/>
            <person name="Vosolsobe S."/>
            <person name="Rombauts S."/>
            <person name="Wilhelmsson P.K.I."/>
            <person name="Janitza P."/>
            <person name="Kern R."/>
            <person name="Heyl A."/>
            <person name="Rumpler F."/>
            <person name="Villalobos L.I.A.C."/>
            <person name="Clay J.M."/>
            <person name="Skokan R."/>
            <person name="Toyoda A."/>
            <person name="Suzuki Y."/>
            <person name="Kagoshima H."/>
            <person name="Schijlen E."/>
            <person name="Tajeshwar N."/>
            <person name="Catarino B."/>
            <person name="Hetherington A.J."/>
            <person name="Saltykova A."/>
            <person name="Bonnot C."/>
            <person name="Breuninger H."/>
            <person name="Symeonidi A."/>
            <person name="Radhakrishnan G.V."/>
            <person name="Van Nieuwerburgh F."/>
            <person name="Deforce D."/>
            <person name="Chang C."/>
            <person name="Karol K.G."/>
            <person name="Hedrich R."/>
            <person name="Ulvskov P."/>
            <person name="Glockner G."/>
            <person name="Delwiche C.F."/>
            <person name="Petrasek J."/>
            <person name="Van de Peer Y."/>
            <person name="Friml J."/>
            <person name="Beilby M."/>
            <person name="Dolan L."/>
            <person name="Kohara Y."/>
            <person name="Sugano S."/>
            <person name="Fujiyama A."/>
            <person name="Delaux P.-M."/>
            <person name="Quint M."/>
            <person name="TheiBen G."/>
            <person name="Hagemann M."/>
            <person name="Harholt J."/>
            <person name="Dunand C."/>
            <person name="Zachgo S."/>
            <person name="Langdale J."/>
            <person name="Maumus F."/>
            <person name="Straeten D.V.D."/>
            <person name="Gould S.B."/>
            <person name="Rensing S.A."/>
        </authorList>
    </citation>
    <scope>NUCLEOTIDE SEQUENCE [LARGE SCALE GENOMIC DNA]</scope>
    <source>
        <strain evidence="16 17">S276</strain>
    </source>
</reference>
<feature type="signal peptide" evidence="15">
    <location>
        <begin position="1"/>
        <end position="36"/>
    </location>
</feature>
<comment type="catalytic activity">
    <reaction evidence="11">
        <text>1D-myo-inositol 1,2,4,5,6-pentakisphosphate + H2O = 1D-myo-inositol 1,2,5,6-tetrakisphosphate + phosphate</text>
        <dbReference type="Rhea" id="RHEA:77115"/>
        <dbReference type="ChEBI" id="CHEBI:15377"/>
        <dbReference type="ChEBI" id="CHEBI:43474"/>
        <dbReference type="ChEBI" id="CHEBI:57798"/>
        <dbReference type="ChEBI" id="CHEBI:195535"/>
        <dbReference type="EC" id="3.1.3.62"/>
    </reaction>
    <physiologicalReaction direction="left-to-right" evidence="11">
        <dbReference type="Rhea" id="RHEA:77116"/>
    </physiologicalReaction>
</comment>
<evidence type="ECO:0000256" key="7">
    <source>
        <dbReference type="ARBA" id="ARBA00022801"/>
    </source>
</evidence>
<dbReference type="InterPro" id="IPR000560">
    <property type="entry name" value="His_Pase_clade-2"/>
</dbReference>
<evidence type="ECO:0000256" key="15">
    <source>
        <dbReference type="SAM" id="SignalP"/>
    </source>
</evidence>
<evidence type="ECO:0000256" key="6">
    <source>
        <dbReference type="ARBA" id="ARBA00022729"/>
    </source>
</evidence>
<evidence type="ECO:0000256" key="14">
    <source>
        <dbReference type="SAM" id="MobiDB-lite"/>
    </source>
</evidence>
<evidence type="ECO:0000256" key="1">
    <source>
        <dbReference type="ARBA" id="ARBA00004370"/>
    </source>
</evidence>
<organism evidence="16 17">
    <name type="scientific">Chara braunii</name>
    <name type="common">Braun's stonewort</name>
    <dbReference type="NCBI Taxonomy" id="69332"/>
    <lineage>
        <taxon>Eukaryota</taxon>
        <taxon>Viridiplantae</taxon>
        <taxon>Streptophyta</taxon>
        <taxon>Charophyceae</taxon>
        <taxon>Charales</taxon>
        <taxon>Characeae</taxon>
        <taxon>Chara</taxon>
    </lineage>
</organism>
<name>A0A388K057_CHABU</name>
<gene>
    <name evidence="16" type="ORF">CBR_g38028</name>
</gene>
<evidence type="ECO:0000256" key="13">
    <source>
        <dbReference type="ARBA" id="ARBA00043832"/>
    </source>
</evidence>
<feature type="chain" id="PRO_5017359273" description="Multiple inositol polyphosphate phosphatase 1" evidence="15">
    <location>
        <begin position="37"/>
        <end position="975"/>
    </location>
</feature>
<comment type="subcellular location">
    <subcellularLocation>
        <location evidence="1">Membrane</location>
    </subcellularLocation>
</comment>
<accession>A0A388K057</accession>
<keyword evidence="7" id="KW-0378">Hydrolase</keyword>
<comment type="caution">
    <text evidence="16">The sequence shown here is derived from an EMBL/GenBank/DDBJ whole genome shotgun (WGS) entry which is preliminary data.</text>
</comment>
<comment type="similarity">
    <text evidence="2">Belongs to the histidine acid phosphatase family. MINPP1 subfamily.</text>
</comment>
<dbReference type="Proteomes" id="UP000265515">
    <property type="component" value="Unassembled WGS sequence"/>
</dbReference>
<dbReference type="GO" id="GO:0003993">
    <property type="term" value="F:acid phosphatase activity"/>
    <property type="evidence" value="ECO:0007669"/>
    <property type="project" value="TreeGrafter"/>
</dbReference>
<keyword evidence="6 15" id="KW-0732">Signal</keyword>
<evidence type="ECO:0000256" key="12">
    <source>
        <dbReference type="ARBA" id="ARBA00043691"/>
    </source>
</evidence>
<feature type="region of interest" description="Disordered" evidence="14">
    <location>
        <begin position="119"/>
        <end position="155"/>
    </location>
</feature>
<feature type="compositionally biased region" description="Polar residues" evidence="14">
    <location>
        <begin position="390"/>
        <end position="413"/>
    </location>
</feature>
<dbReference type="STRING" id="69332.A0A388K057"/>
<feature type="compositionally biased region" description="Basic and acidic residues" evidence="14">
    <location>
        <begin position="359"/>
        <end position="369"/>
    </location>
</feature>
<dbReference type="Pfam" id="PF00328">
    <property type="entry name" value="His_Phos_2"/>
    <property type="match status" value="1"/>
</dbReference>
<dbReference type="GO" id="GO:0034417">
    <property type="term" value="F:bisphosphoglycerate 3-phosphatase activity"/>
    <property type="evidence" value="ECO:0007669"/>
    <property type="project" value="UniProtKB-EC"/>
</dbReference>
<evidence type="ECO:0000256" key="5">
    <source>
        <dbReference type="ARBA" id="ARBA00018097"/>
    </source>
</evidence>
<evidence type="ECO:0000256" key="4">
    <source>
        <dbReference type="ARBA" id="ARBA00013040"/>
    </source>
</evidence>
<keyword evidence="17" id="KW-1185">Reference proteome</keyword>
<dbReference type="Gramene" id="GBG63405">
    <property type="protein sequence ID" value="GBG63405"/>
    <property type="gene ID" value="CBR_g38028"/>
</dbReference>
<evidence type="ECO:0000313" key="16">
    <source>
        <dbReference type="EMBL" id="GBG63405.1"/>
    </source>
</evidence>
<protein>
    <recommendedName>
        <fullName evidence="5">Multiple inositol polyphosphate phosphatase 1</fullName>
        <ecNumber evidence="4">3.1.3.62</ecNumber>
        <ecNumber evidence="3">3.1.3.80</ecNumber>
    </recommendedName>
    <alternativeName>
        <fullName evidence="9">2,3-bisphosphoglycerate 3-phosphatase</fullName>
    </alternativeName>
</protein>
<dbReference type="EC" id="3.1.3.62" evidence="4"/>
<evidence type="ECO:0000313" key="17">
    <source>
        <dbReference type="Proteomes" id="UP000265515"/>
    </source>
</evidence>
<dbReference type="PANTHER" id="PTHR20963">
    <property type="entry name" value="MULTIPLE INOSITOL POLYPHOSPHATE PHOSPHATASE-RELATED"/>
    <property type="match status" value="1"/>
</dbReference>
<feature type="region of interest" description="Disordered" evidence="14">
    <location>
        <begin position="523"/>
        <end position="555"/>
    </location>
</feature>
<dbReference type="InterPro" id="IPR029033">
    <property type="entry name" value="His_PPase_superfam"/>
</dbReference>
<evidence type="ECO:0000256" key="9">
    <source>
        <dbReference type="ARBA" id="ARBA00031642"/>
    </source>
</evidence>
<dbReference type="PANTHER" id="PTHR20963:SF8">
    <property type="entry name" value="MULTIPLE INOSITOL POLYPHOSPHATE PHOSPHATASE 1"/>
    <property type="match status" value="1"/>
</dbReference>
<comment type="catalytic activity">
    <reaction evidence="10">
        <text>1D-myo-inositol 1,2,5,6-tetrakisphosphate + H2O = 1D-myo-inositol 1,2,6-trisphosphate + phosphate</text>
        <dbReference type="Rhea" id="RHEA:77119"/>
        <dbReference type="ChEBI" id="CHEBI:15377"/>
        <dbReference type="ChEBI" id="CHEBI:43474"/>
        <dbReference type="ChEBI" id="CHEBI:195535"/>
        <dbReference type="ChEBI" id="CHEBI:195537"/>
        <dbReference type="EC" id="3.1.3.62"/>
    </reaction>
    <physiologicalReaction direction="left-to-right" evidence="10">
        <dbReference type="Rhea" id="RHEA:77120"/>
    </physiologicalReaction>
</comment>
<feature type="compositionally biased region" description="Basic residues" evidence="14">
    <location>
        <begin position="372"/>
        <end position="382"/>
    </location>
</feature>
<feature type="region of interest" description="Disordered" evidence="14">
    <location>
        <begin position="359"/>
        <end position="435"/>
    </location>
</feature>
<comment type="catalytic activity">
    <reaction evidence="13">
        <text>(2R)-2,3-bisphosphoglycerate + H2O = (2R)-2-phosphoglycerate + phosphate</text>
        <dbReference type="Rhea" id="RHEA:27381"/>
        <dbReference type="ChEBI" id="CHEBI:15377"/>
        <dbReference type="ChEBI" id="CHEBI:43474"/>
        <dbReference type="ChEBI" id="CHEBI:58248"/>
        <dbReference type="ChEBI" id="CHEBI:58289"/>
        <dbReference type="EC" id="3.1.3.80"/>
    </reaction>
    <physiologicalReaction direction="left-to-right" evidence="13">
        <dbReference type="Rhea" id="RHEA:27382"/>
    </physiologicalReaction>
</comment>
<dbReference type="SUPFAM" id="SSF53254">
    <property type="entry name" value="Phosphoglycerate mutase-like"/>
    <property type="match status" value="2"/>
</dbReference>
<dbReference type="Gene3D" id="3.40.50.1240">
    <property type="entry name" value="Phosphoglycerate mutase-like"/>
    <property type="match status" value="2"/>
</dbReference>
<dbReference type="GO" id="GO:0016020">
    <property type="term" value="C:membrane"/>
    <property type="evidence" value="ECO:0007669"/>
    <property type="project" value="UniProtKB-SubCell"/>
</dbReference>